<gene>
    <name evidence="1" type="ORF">RPERSI_LOCUS31285</name>
</gene>
<feature type="non-terminal residue" evidence="1">
    <location>
        <position position="56"/>
    </location>
</feature>
<keyword evidence="2" id="KW-1185">Reference proteome</keyword>
<organism evidence="1 2">
    <name type="scientific">Racocetra persica</name>
    <dbReference type="NCBI Taxonomy" id="160502"/>
    <lineage>
        <taxon>Eukaryota</taxon>
        <taxon>Fungi</taxon>
        <taxon>Fungi incertae sedis</taxon>
        <taxon>Mucoromycota</taxon>
        <taxon>Glomeromycotina</taxon>
        <taxon>Glomeromycetes</taxon>
        <taxon>Diversisporales</taxon>
        <taxon>Gigasporaceae</taxon>
        <taxon>Racocetra</taxon>
    </lineage>
</organism>
<sequence>FKNMKVTDSLRLKENIIIESILNKFKLRRYTKKCRVEESAASSPNIEHSENIEEEG</sequence>
<evidence type="ECO:0000313" key="1">
    <source>
        <dbReference type="EMBL" id="CAG8840065.1"/>
    </source>
</evidence>
<reference evidence="1" key="1">
    <citation type="submission" date="2021-06" db="EMBL/GenBank/DDBJ databases">
        <authorList>
            <person name="Kallberg Y."/>
            <person name="Tangrot J."/>
            <person name="Rosling A."/>
        </authorList>
    </citation>
    <scope>NUCLEOTIDE SEQUENCE</scope>
    <source>
        <strain evidence="1">MA461A</strain>
    </source>
</reference>
<proteinExistence type="predicted"/>
<comment type="caution">
    <text evidence="1">The sequence shown here is derived from an EMBL/GenBank/DDBJ whole genome shotgun (WGS) entry which is preliminary data.</text>
</comment>
<dbReference type="EMBL" id="CAJVQC010125618">
    <property type="protein sequence ID" value="CAG8840065.1"/>
    <property type="molecule type" value="Genomic_DNA"/>
</dbReference>
<dbReference type="Proteomes" id="UP000789920">
    <property type="component" value="Unassembled WGS sequence"/>
</dbReference>
<accession>A0ACA9SHK3</accession>
<name>A0ACA9SHK3_9GLOM</name>
<feature type="non-terminal residue" evidence="1">
    <location>
        <position position="1"/>
    </location>
</feature>
<evidence type="ECO:0000313" key="2">
    <source>
        <dbReference type="Proteomes" id="UP000789920"/>
    </source>
</evidence>
<protein>
    <submittedName>
        <fullName evidence="1">3113_t:CDS:1</fullName>
    </submittedName>
</protein>